<evidence type="ECO:0000259" key="2">
    <source>
        <dbReference type="PROSITE" id="PS50975"/>
    </source>
</evidence>
<evidence type="ECO:0000256" key="1">
    <source>
        <dbReference type="PROSITE-ProRule" id="PRU00409"/>
    </source>
</evidence>
<comment type="caution">
    <text evidence="3">The sequence shown here is derived from an EMBL/GenBank/DDBJ whole genome shotgun (WGS) entry which is preliminary data.</text>
</comment>
<protein>
    <recommendedName>
        <fullName evidence="2">ATP-grasp domain-containing protein</fullName>
    </recommendedName>
</protein>
<reference evidence="3 4" key="1">
    <citation type="journal article" date="2015" name="Nature">
        <title>rRNA introns, odd ribosomes, and small enigmatic genomes across a large radiation of phyla.</title>
        <authorList>
            <person name="Brown C.T."/>
            <person name="Hug L.A."/>
            <person name="Thomas B.C."/>
            <person name="Sharon I."/>
            <person name="Castelle C.J."/>
            <person name="Singh A."/>
            <person name="Wilkins M.J."/>
            <person name="Williams K.H."/>
            <person name="Banfield J.F."/>
        </authorList>
    </citation>
    <scope>NUCLEOTIDE SEQUENCE [LARGE SCALE GENOMIC DNA]</scope>
</reference>
<proteinExistence type="predicted"/>
<dbReference type="InterPro" id="IPR011761">
    <property type="entry name" value="ATP-grasp"/>
</dbReference>
<dbReference type="Pfam" id="PF08443">
    <property type="entry name" value="RimK"/>
    <property type="match status" value="1"/>
</dbReference>
<dbReference type="GO" id="GO:0005737">
    <property type="term" value="C:cytoplasm"/>
    <property type="evidence" value="ECO:0007669"/>
    <property type="project" value="TreeGrafter"/>
</dbReference>
<dbReference type="PROSITE" id="PS50975">
    <property type="entry name" value="ATP_GRASP"/>
    <property type="match status" value="1"/>
</dbReference>
<dbReference type="GO" id="GO:0046872">
    <property type="term" value="F:metal ion binding"/>
    <property type="evidence" value="ECO:0007669"/>
    <property type="project" value="InterPro"/>
</dbReference>
<gene>
    <name evidence="3" type="ORF">UR35_C0002G0184</name>
</gene>
<organism evidence="3 4">
    <name type="scientific">Candidatus Woesebacteria bacterium GW2011_GWB1_33_22</name>
    <dbReference type="NCBI Taxonomy" id="1618566"/>
    <lineage>
        <taxon>Bacteria</taxon>
        <taxon>Candidatus Woeseibacteriota</taxon>
    </lineage>
</organism>
<evidence type="ECO:0000313" key="3">
    <source>
        <dbReference type="EMBL" id="KKP45351.1"/>
    </source>
</evidence>
<dbReference type="STRING" id="1618566.UR35_C0002G0184"/>
<name>A0A0G0A2D0_9BACT</name>
<dbReference type="PANTHER" id="PTHR21621">
    <property type="entry name" value="RIBOSOMAL PROTEIN S6 MODIFICATION PROTEIN"/>
    <property type="match status" value="1"/>
</dbReference>
<dbReference type="InterPro" id="IPR013651">
    <property type="entry name" value="ATP-grasp_RimK-type"/>
</dbReference>
<dbReference type="Gene3D" id="3.30.470.20">
    <property type="entry name" value="ATP-grasp fold, B domain"/>
    <property type="match status" value="1"/>
</dbReference>
<dbReference type="PANTHER" id="PTHR21621:SF0">
    <property type="entry name" value="BETA-CITRYLGLUTAMATE SYNTHASE B-RELATED"/>
    <property type="match status" value="1"/>
</dbReference>
<keyword evidence="1" id="KW-0547">Nucleotide-binding</keyword>
<accession>A0A0G0A2D0</accession>
<feature type="domain" description="ATP-grasp" evidence="2">
    <location>
        <begin position="114"/>
        <end position="304"/>
    </location>
</feature>
<dbReference type="AlphaFoldDB" id="A0A0G0A2D0"/>
<dbReference type="Gene3D" id="3.40.50.20">
    <property type="match status" value="1"/>
</dbReference>
<dbReference type="GO" id="GO:0016879">
    <property type="term" value="F:ligase activity, forming carbon-nitrogen bonds"/>
    <property type="evidence" value="ECO:0007669"/>
    <property type="project" value="TreeGrafter"/>
</dbReference>
<evidence type="ECO:0000313" key="4">
    <source>
        <dbReference type="Proteomes" id="UP000034778"/>
    </source>
</evidence>
<dbReference type="SUPFAM" id="SSF56059">
    <property type="entry name" value="Glutathione synthetase ATP-binding domain-like"/>
    <property type="match status" value="1"/>
</dbReference>
<keyword evidence="1" id="KW-0067">ATP-binding</keyword>
<dbReference type="GO" id="GO:0005524">
    <property type="term" value="F:ATP binding"/>
    <property type="evidence" value="ECO:0007669"/>
    <property type="project" value="UniProtKB-UniRule"/>
</dbReference>
<dbReference type="Proteomes" id="UP000034778">
    <property type="component" value="Unassembled WGS sequence"/>
</dbReference>
<sequence length="314" mass="36010">MSETMKKVLVLVDRLSLSKKKLTRFLNQNSKGIYKADLRSFEDLLFEIKTGKVKITVKNKDLKNYDLVFVRRAGKYVRFMGAISKYLDYHKVSFIDPAFREIGMSMDKASSAVRLAIKKVVMPDSYFCFRPAVIKNKDKIIKDLGLPIIAKAINSQRNTNIFILRNEEDFTKLFKKSKKTFIFQKFIDIDKEFRLLVMGGKVVVLEQKSVRNYKKIKVEYLDPNEPSVFLKLDSVCEIINKMAIKSTKVLNLDIAGVDIAIEKGTNINYLIEVNKGPGIIPNSKTSPELKAFSDYINLITERTSILCDFRLTTS</sequence>
<dbReference type="EMBL" id="LBOW01000002">
    <property type="protein sequence ID" value="KKP45351.1"/>
    <property type="molecule type" value="Genomic_DNA"/>
</dbReference>